<name>A0A0N7LB51_9BASI</name>
<organism evidence="1 2">
    <name type="scientific">Ceraceosorus bombacis</name>
    <dbReference type="NCBI Taxonomy" id="401625"/>
    <lineage>
        <taxon>Eukaryota</taxon>
        <taxon>Fungi</taxon>
        <taxon>Dikarya</taxon>
        <taxon>Basidiomycota</taxon>
        <taxon>Ustilaginomycotina</taxon>
        <taxon>Exobasidiomycetes</taxon>
        <taxon>Ceraceosorales</taxon>
        <taxon>Ceraceosoraceae</taxon>
        <taxon>Ceraceosorus</taxon>
    </lineage>
</organism>
<keyword evidence="2" id="KW-1185">Reference proteome</keyword>
<dbReference type="Proteomes" id="UP000054845">
    <property type="component" value="Unassembled WGS sequence"/>
</dbReference>
<accession>A0A0N7LB51</accession>
<dbReference type="AlphaFoldDB" id="A0A0N7LB51"/>
<evidence type="ECO:0000313" key="2">
    <source>
        <dbReference type="Proteomes" id="UP000054845"/>
    </source>
</evidence>
<reference evidence="1 2" key="1">
    <citation type="submission" date="2014-09" db="EMBL/GenBank/DDBJ databases">
        <authorList>
            <person name="Magalhaes I.L.F."/>
            <person name="Oliveira U."/>
            <person name="Santos F.R."/>
            <person name="Vidigal T.H.D.A."/>
            <person name="Brescovit A.D."/>
            <person name="Santos A.J."/>
        </authorList>
    </citation>
    <scope>NUCLEOTIDE SEQUENCE [LARGE SCALE GENOMIC DNA]</scope>
</reference>
<protein>
    <submittedName>
        <fullName evidence="1">Uncharacterized protein</fullName>
    </submittedName>
</protein>
<dbReference type="EMBL" id="CCYA01000270">
    <property type="protein sequence ID" value="CEH18410.1"/>
    <property type="molecule type" value="Genomic_DNA"/>
</dbReference>
<evidence type="ECO:0000313" key="1">
    <source>
        <dbReference type="EMBL" id="CEH18410.1"/>
    </source>
</evidence>
<proteinExistence type="predicted"/>
<sequence length="252" mass="27763">MDCLVLCLPSRSSPQADGKWQLVKVSAPAVMRYGKPRERSHCRTAPDCGIRRRRARTGNFRDLDPTPAACSSSECQTFPIDAQHKSIAPGDTSSETHRSQWRLELRKSHNGRPTCGPSILNGFPYSRMKQLLAGGQHIRAWLSVSAGVALHTFFTARPDRRIGVAHCLRRGGAFLRQSEMIPNRGQLLACYKAIFTKSSLSRCRDHCAPSVTSRECARYPVRDASCVARTDAQMQSCGPARSGHEPTDLGAS</sequence>